<name>A0A9Q3PMU5_9BASI</name>
<dbReference type="EMBL" id="AVOT02079821">
    <property type="protein sequence ID" value="MBW0566870.1"/>
    <property type="molecule type" value="Genomic_DNA"/>
</dbReference>
<reference evidence="1" key="1">
    <citation type="submission" date="2021-03" db="EMBL/GenBank/DDBJ databases">
        <title>Draft genome sequence of rust myrtle Austropuccinia psidii MF-1, a brazilian biotype.</title>
        <authorList>
            <person name="Quecine M.C."/>
            <person name="Pachon D.M.R."/>
            <person name="Bonatelli M.L."/>
            <person name="Correr F.H."/>
            <person name="Franceschini L.M."/>
            <person name="Leite T.F."/>
            <person name="Margarido G.R.A."/>
            <person name="Almeida C.A."/>
            <person name="Ferrarezi J.A."/>
            <person name="Labate C.A."/>
        </authorList>
    </citation>
    <scope>NUCLEOTIDE SEQUENCE</scope>
    <source>
        <strain evidence="1">MF-1</strain>
    </source>
</reference>
<evidence type="ECO:0000313" key="2">
    <source>
        <dbReference type="Proteomes" id="UP000765509"/>
    </source>
</evidence>
<protein>
    <submittedName>
        <fullName evidence="1">Uncharacterized protein</fullName>
    </submittedName>
</protein>
<accession>A0A9Q3PMU5</accession>
<organism evidence="1 2">
    <name type="scientific">Austropuccinia psidii MF-1</name>
    <dbReference type="NCBI Taxonomy" id="1389203"/>
    <lineage>
        <taxon>Eukaryota</taxon>
        <taxon>Fungi</taxon>
        <taxon>Dikarya</taxon>
        <taxon>Basidiomycota</taxon>
        <taxon>Pucciniomycotina</taxon>
        <taxon>Pucciniomycetes</taxon>
        <taxon>Pucciniales</taxon>
        <taxon>Sphaerophragmiaceae</taxon>
        <taxon>Austropuccinia</taxon>
    </lineage>
</organism>
<dbReference type="Proteomes" id="UP000765509">
    <property type="component" value="Unassembled WGS sequence"/>
</dbReference>
<keyword evidence="2" id="KW-1185">Reference proteome</keyword>
<dbReference type="AlphaFoldDB" id="A0A9Q3PMU5"/>
<evidence type="ECO:0000313" key="1">
    <source>
        <dbReference type="EMBL" id="MBW0566870.1"/>
    </source>
</evidence>
<gene>
    <name evidence="1" type="ORF">O181_106585</name>
</gene>
<comment type="caution">
    <text evidence="1">The sequence shown here is derived from an EMBL/GenBank/DDBJ whole genome shotgun (WGS) entry which is preliminary data.</text>
</comment>
<sequence length="141" mass="15595">MPPHACPCSLLLSKIPTLHMQILMPGQPPNNANTSLCFSRLPMLHTPILTLVQVPDNSNNSLHWGSLPTTPTLPYAGASSQHFTCKFLHCAGSQKLKQFLMPVQASKNSHANPYTHTGSQCFTRTSFCLYRFLTIQTIPYA</sequence>
<proteinExistence type="predicted"/>